<sequence>MVVLGQTRYAKAVLVNEILRQDLLPVATDSDSVYNGWRMIRFRFAAKPASPGRQLRPDGGPVGLPAAVGHHSEQDLILQAEERTDLANRAAVMEVALNHPLLRDGAILVVSPCKELCNVAEVFSQCTRGAQPILVYAIELDHLTSSDLSELQQHRQLAPNLPLFFIRVPQPAAYANYRQQRRQFACPPPVPPSAAAAAASGTGDLLQQPQAAPRLFADLCELGFLSMMPR</sequence>
<reference evidence="7" key="1">
    <citation type="submission" date="2016-11" db="UniProtKB">
        <authorList>
            <consortium name="WormBaseParasite"/>
        </authorList>
    </citation>
    <scope>IDENTIFICATION</scope>
</reference>
<dbReference type="WBParaSite" id="maker-uti_cns_0011481-snap-gene-0.6-mRNA-1">
    <property type="protein sequence ID" value="maker-uti_cns_0011481-snap-gene-0.6-mRNA-1"/>
    <property type="gene ID" value="maker-uti_cns_0011481-snap-gene-0.6"/>
</dbReference>
<dbReference type="GO" id="GO:0004674">
    <property type="term" value="F:protein serine/threonine kinase activity"/>
    <property type="evidence" value="ECO:0007669"/>
    <property type="project" value="UniProtKB-KW"/>
</dbReference>
<evidence type="ECO:0000256" key="3">
    <source>
        <dbReference type="ARBA" id="ARBA00022527"/>
    </source>
</evidence>
<protein>
    <submittedName>
        <fullName evidence="7">Guanylate kinase-like domain-containing protein</fullName>
    </submittedName>
</protein>
<name>A0A1I8ICJ9_9PLAT</name>
<evidence type="ECO:0000256" key="4">
    <source>
        <dbReference type="ARBA" id="ARBA00022679"/>
    </source>
</evidence>
<dbReference type="PANTHER" id="PTHR46392">
    <property type="entry name" value="DUAL SERINE/THREONINE AND TYROSINE PROTEIN KINASE"/>
    <property type="match status" value="1"/>
</dbReference>
<comment type="subcellular location">
    <subcellularLocation>
        <location evidence="1">Cytoplasm</location>
    </subcellularLocation>
</comment>
<proteinExistence type="predicted"/>
<keyword evidence="5" id="KW-0418">Kinase</keyword>
<dbReference type="GO" id="GO:0045743">
    <property type="term" value="P:positive regulation of fibroblast growth factor receptor signaling pathway"/>
    <property type="evidence" value="ECO:0007669"/>
    <property type="project" value="TreeGrafter"/>
</dbReference>
<evidence type="ECO:0000313" key="7">
    <source>
        <dbReference type="WBParaSite" id="maker-uti_cns_0011481-snap-gene-0.6-mRNA-1"/>
    </source>
</evidence>
<dbReference type="GO" id="GO:0005737">
    <property type="term" value="C:cytoplasm"/>
    <property type="evidence" value="ECO:0007669"/>
    <property type="project" value="UniProtKB-SubCell"/>
</dbReference>
<evidence type="ECO:0000313" key="6">
    <source>
        <dbReference type="Proteomes" id="UP000095280"/>
    </source>
</evidence>
<organism evidence="6 7">
    <name type="scientific">Macrostomum lignano</name>
    <dbReference type="NCBI Taxonomy" id="282301"/>
    <lineage>
        <taxon>Eukaryota</taxon>
        <taxon>Metazoa</taxon>
        <taxon>Spiralia</taxon>
        <taxon>Lophotrochozoa</taxon>
        <taxon>Platyhelminthes</taxon>
        <taxon>Rhabditophora</taxon>
        <taxon>Macrostomorpha</taxon>
        <taxon>Macrostomida</taxon>
        <taxon>Macrostomidae</taxon>
        <taxon>Macrostomum</taxon>
    </lineage>
</organism>
<keyword evidence="3" id="KW-0723">Serine/threonine-protein kinase</keyword>
<dbReference type="GO" id="GO:0043066">
    <property type="term" value="P:negative regulation of apoptotic process"/>
    <property type="evidence" value="ECO:0007669"/>
    <property type="project" value="TreeGrafter"/>
</dbReference>
<dbReference type="GO" id="GO:0044344">
    <property type="term" value="P:cellular response to fibroblast growth factor stimulus"/>
    <property type="evidence" value="ECO:0007669"/>
    <property type="project" value="TreeGrafter"/>
</dbReference>
<keyword evidence="4" id="KW-0808">Transferase</keyword>
<evidence type="ECO:0000256" key="2">
    <source>
        <dbReference type="ARBA" id="ARBA00022490"/>
    </source>
</evidence>
<dbReference type="GO" id="GO:0070374">
    <property type="term" value="P:positive regulation of ERK1 and ERK2 cascade"/>
    <property type="evidence" value="ECO:0007669"/>
    <property type="project" value="TreeGrafter"/>
</dbReference>
<dbReference type="InterPro" id="IPR051302">
    <property type="entry name" value="Dual_SerThr-Tyr_Kinase"/>
</dbReference>
<evidence type="ECO:0000256" key="5">
    <source>
        <dbReference type="ARBA" id="ARBA00022777"/>
    </source>
</evidence>
<dbReference type="AlphaFoldDB" id="A0A1I8ICJ9"/>
<evidence type="ECO:0000256" key="1">
    <source>
        <dbReference type="ARBA" id="ARBA00004496"/>
    </source>
</evidence>
<accession>A0A1I8ICJ9</accession>
<dbReference type="Proteomes" id="UP000095280">
    <property type="component" value="Unplaced"/>
</dbReference>
<keyword evidence="6" id="KW-1185">Reference proteome</keyword>
<dbReference type="PANTHER" id="PTHR46392:SF1">
    <property type="entry name" value="DUAL SERINE_THREONINE AND TYROSINE PROTEIN KINASE"/>
    <property type="match status" value="1"/>
</dbReference>
<keyword evidence="2" id="KW-0963">Cytoplasm</keyword>